<evidence type="ECO:0000313" key="2">
    <source>
        <dbReference type="EMBL" id="AZA87151.1"/>
    </source>
</evidence>
<evidence type="ECO:0000313" key="5">
    <source>
        <dbReference type="Proteomes" id="UP000281741"/>
    </source>
</evidence>
<sequence length="155" mass="17079">MSTLNQLSLKIAQSQNGVQEIPKNSNAGPAVESYLKSVGLGKGYAWCMAFVYWSVKKAAEELKTTNPLIKTAGVLRQWNEINPRLKFAGPKPGDIFIMDFGKGQGHTGFVVEVYSNGTVKTIEGNTNDDGSREGYEVAYRIRKNSSFKGFIRIPN</sequence>
<dbReference type="InterPro" id="IPR007921">
    <property type="entry name" value="CHAP_dom"/>
</dbReference>
<organism evidence="2 4">
    <name type="scientific">Chryseobacterium shandongense</name>
    <dbReference type="NCBI Taxonomy" id="1493872"/>
    <lineage>
        <taxon>Bacteria</taxon>
        <taxon>Pseudomonadati</taxon>
        <taxon>Bacteroidota</taxon>
        <taxon>Flavobacteriia</taxon>
        <taxon>Flavobacteriales</taxon>
        <taxon>Weeksellaceae</taxon>
        <taxon>Chryseobacterium group</taxon>
        <taxon>Chryseobacterium</taxon>
    </lineage>
</organism>
<dbReference type="AlphaFoldDB" id="A0AAD0YI81"/>
<dbReference type="Gene3D" id="3.90.1720.10">
    <property type="entry name" value="endopeptidase domain like (from Nostoc punctiforme)"/>
    <property type="match status" value="1"/>
</dbReference>
<dbReference type="Pfam" id="PF05257">
    <property type="entry name" value="CHAP"/>
    <property type="match status" value="1"/>
</dbReference>
<reference evidence="4 5" key="1">
    <citation type="submission" date="2018-11" db="EMBL/GenBank/DDBJ databases">
        <title>Proposal to divide the Flavobacteriaceae and reorganize its genera based on Amino Acid Identity values calculated from whole genome sequences.</title>
        <authorList>
            <person name="Nicholson A.C."/>
            <person name="Gulvik C.A."/>
            <person name="Whitney A.M."/>
            <person name="Humrighouse B.W."/>
            <person name="Bell M."/>
            <person name="Holmes B."/>
            <person name="Steigerwalt A.G."/>
            <person name="Villarma A."/>
            <person name="Sheth M."/>
            <person name="Batra D."/>
            <person name="Pryor J."/>
            <person name="Bernardet J.-F."/>
            <person name="Hugo C."/>
            <person name="Kampfer P."/>
            <person name="Newman J."/>
            <person name="McQuiston J.R."/>
        </authorList>
    </citation>
    <scope>NUCLEOTIDE SEQUENCE [LARGE SCALE GENOMIC DNA]</scope>
    <source>
        <strain evidence="2 4">G0207</strain>
        <strain evidence="3 5">H5143</strain>
    </source>
</reference>
<protein>
    <submittedName>
        <fullName evidence="2">CHAP domain-containing protein</fullName>
    </submittedName>
</protein>
<dbReference type="Proteomes" id="UP000281741">
    <property type="component" value="Chromosome"/>
</dbReference>
<gene>
    <name evidence="2" type="ORF">EG349_10305</name>
    <name evidence="3" type="ORF">EG353_08380</name>
</gene>
<evidence type="ECO:0000313" key="4">
    <source>
        <dbReference type="Proteomes" id="UP000274073"/>
    </source>
</evidence>
<dbReference type="Proteomes" id="UP000274073">
    <property type="component" value="Chromosome"/>
</dbReference>
<dbReference type="PROSITE" id="PS50911">
    <property type="entry name" value="CHAP"/>
    <property type="match status" value="1"/>
</dbReference>
<name>A0AAD0YI81_9FLAO</name>
<dbReference type="EMBL" id="CP033912">
    <property type="protein sequence ID" value="AZA95580.1"/>
    <property type="molecule type" value="Genomic_DNA"/>
</dbReference>
<feature type="domain" description="Peptidase C51" evidence="1">
    <location>
        <begin position="22"/>
        <end position="152"/>
    </location>
</feature>
<accession>A0AAD0YI81</accession>
<evidence type="ECO:0000313" key="3">
    <source>
        <dbReference type="EMBL" id="AZA95580.1"/>
    </source>
</evidence>
<proteinExistence type="predicted"/>
<dbReference type="InterPro" id="IPR038765">
    <property type="entry name" value="Papain-like_cys_pep_sf"/>
</dbReference>
<evidence type="ECO:0000259" key="1">
    <source>
        <dbReference type="PROSITE" id="PS50911"/>
    </source>
</evidence>
<dbReference type="SUPFAM" id="SSF54001">
    <property type="entry name" value="Cysteine proteinases"/>
    <property type="match status" value="1"/>
</dbReference>
<dbReference type="EMBL" id="CP033915">
    <property type="protein sequence ID" value="AZA87151.1"/>
    <property type="molecule type" value="Genomic_DNA"/>
</dbReference>
<dbReference type="RefSeq" id="WP_123854458.1">
    <property type="nucleotide sequence ID" value="NZ_CP033912.1"/>
</dbReference>
<keyword evidence="5" id="KW-1185">Reference proteome</keyword>